<feature type="binding site" evidence="16">
    <location>
        <position position="119"/>
    </location>
    <ligand>
        <name>ATP</name>
        <dbReference type="ChEBI" id="CHEBI:30616"/>
    </ligand>
</feature>
<evidence type="ECO:0000313" key="18">
    <source>
        <dbReference type="Proteomes" id="UP000778523"/>
    </source>
</evidence>
<evidence type="ECO:0000256" key="9">
    <source>
        <dbReference type="ARBA" id="ARBA00022741"/>
    </source>
</evidence>
<evidence type="ECO:0000256" key="11">
    <source>
        <dbReference type="ARBA" id="ARBA00022840"/>
    </source>
</evidence>
<dbReference type="InterPro" id="IPR004619">
    <property type="entry name" value="Type_III_PanK"/>
</dbReference>
<dbReference type="NCBIfam" id="TIGR00671">
    <property type="entry name" value="baf"/>
    <property type="match status" value="1"/>
</dbReference>
<comment type="subunit">
    <text evidence="5 16">Homodimer.</text>
</comment>
<keyword evidence="18" id="KW-1185">Reference proteome</keyword>
<feature type="binding site" evidence="16">
    <location>
        <begin position="94"/>
        <end position="97"/>
    </location>
    <ligand>
        <name>substrate</name>
    </ligand>
</feature>
<comment type="subcellular location">
    <subcellularLocation>
        <location evidence="3 16">Cytoplasm</location>
    </subcellularLocation>
</comment>
<dbReference type="EC" id="2.7.1.33" evidence="6 16"/>
<comment type="function">
    <text evidence="16">Catalyzes the phosphorylation of pantothenate (Pan), the first step in CoA biosynthesis.</text>
</comment>
<keyword evidence="7 16" id="KW-0963">Cytoplasm</keyword>
<dbReference type="CDD" id="cd24015">
    <property type="entry name" value="ASKHA_NBD_PanK-III"/>
    <property type="match status" value="1"/>
</dbReference>
<protein>
    <recommendedName>
        <fullName evidence="15 16">Type III pantothenate kinase</fullName>
        <ecNumber evidence="6 16">2.7.1.33</ecNumber>
    </recommendedName>
    <alternativeName>
        <fullName evidence="16">PanK-III</fullName>
    </alternativeName>
    <alternativeName>
        <fullName evidence="16">Pantothenic acid kinase</fullName>
    </alternativeName>
</protein>
<gene>
    <name evidence="16" type="primary">coaX</name>
    <name evidence="17" type="ORF">HJ583_014595</name>
</gene>
<dbReference type="InterPro" id="IPR043129">
    <property type="entry name" value="ATPase_NBD"/>
</dbReference>
<comment type="similarity">
    <text evidence="14 16">Belongs to the type III pantothenate kinase family.</text>
</comment>
<evidence type="ECO:0000256" key="16">
    <source>
        <dbReference type="HAMAP-Rule" id="MF_01274"/>
    </source>
</evidence>
<evidence type="ECO:0000256" key="14">
    <source>
        <dbReference type="ARBA" id="ARBA00038036"/>
    </source>
</evidence>
<keyword evidence="8 16" id="KW-0808">Transferase</keyword>
<evidence type="ECO:0000313" key="17">
    <source>
        <dbReference type="EMBL" id="NSL56264.1"/>
    </source>
</evidence>
<comment type="cofactor">
    <cofactor evidence="16">
        <name>NH4(+)</name>
        <dbReference type="ChEBI" id="CHEBI:28938"/>
    </cofactor>
    <cofactor evidence="16">
        <name>K(+)</name>
        <dbReference type="ChEBI" id="CHEBI:29103"/>
    </cofactor>
    <text evidence="16">A monovalent cation. Ammonium or potassium.</text>
</comment>
<comment type="pathway">
    <text evidence="4 16">Cofactor biosynthesis; coenzyme A biosynthesis; CoA from (R)-pantothenate: step 1/5.</text>
</comment>
<evidence type="ECO:0000256" key="5">
    <source>
        <dbReference type="ARBA" id="ARBA00011738"/>
    </source>
</evidence>
<evidence type="ECO:0000256" key="2">
    <source>
        <dbReference type="ARBA" id="ARBA00001958"/>
    </source>
</evidence>
<sequence>MYLLIDAGNTRLKYACHDGSQWLSQHAVALDAPGLALPDGFAPARIVIANVAGPGVATHLERLLTDIHASREWLMASAMRCGLRNDYEHPASLGADRWAAAIGAWHLLRSNALVVCAGTATTIDIVQDTGNFAGGSILPGLELMLDALTHNTAGLPRSRGNYVMPPRNTHDAIASGCLLAQAGAIQLMAMQLPPSTPILVAGGNGARLLPHLGSAARLQSDLVLQGLLAIAMDRSETDDKAWRA</sequence>
<name>A0ABX2IHL7_9RHOO</name>
<feature type="active site" description="Proton acceptor" evidence="16">
    <location>
        <position position="96"/>
    </location>
</feature>
<dbReference type="Proteomes" id="UP000778523">
    <property type="component" value="Unassembled WGS sequence"/>
</dbReference>
<evidence type="ECO:0000256" key="8">
    <source>
        <dbReference type="ARBA" id="ARBA00022679"/>
    </source>
</evidence>
<keyword evidence="13 16" id="KW-0173">Coenzyme A biosynthesis</keyword>
<evidence type="ECO:0000256" key="1">
    <source>
        <dbReference type="ARBA" id="ARBA00001206"/>
    </source>
</evidence>
<dbReference type="SUPFAM" id="SSF53067">
    <property type="entry name" value="Actin-like ATPase domain"/>
    <property type="match status" value="2"/>
</dbReference>
<evidence type="ECO:0000256" key="6">
    <source>
        <dbReference type="ARBA" id="ARBA00012102"/>
    </source>
</evidence>
<accession>A0ABX2IHL7</accession>
<comment type="caution">
    <text evidence="17">The sequence shown here is derived from an EMBL/GenBank/DDBJ whole genome shotgun (WGS) entry which is preliminary data.</text>
</comment>
<keyword evidence="10 16" id="KW-0418">Kinase</keyword>
<dbReference type="HAMAP" id="MF_01274">
    <property type="entry name" value="Pantothen_kinase_3"/>
    <property type="match status" value="1"/>
</dbReference>
<dbReference type="Pfam" id="PF03309">
    <property type="entry name" value="Pan_kinase"/>
    <property type="match status" value="1"/>
</dbReference>
<dbReference type="PANTHER" id="PTHR34265:SF1">
    <property type="entry name" value="TYPE III PANTOTHENATE KINASE"/>
    <property type="match status" value="1"/>
</dbReference>
<comment type="cofactor">
    <cofactor evidence="2">
        <name>K(+)</name>
        <dbReference type="ChEBI" id="CHEBI:29103"/>
    </cofactor>
</comment>
<keyword evidence="9 16" id="KW-0547">Nucleotide-binding</keyword>
<reference evidence="17 18" key="1">
    <citation type="submission" date="2020-06" db="EMBL/GenBank/DDBJ databases">
        <title>Draft genome of Uliginosibacterium sp. IMCC34675.</title>
        <authorList>
            <person name="Song J."/>
        </authorList>
    </citation>
    <scope>NUCLEOTIDE SEQUENCE [LARGE SCALE GENOMIC DNA]</scope>
    <source>
        <strain evidence="17 18">IMCC34675</strain>
    </source>
</reference>
<evidence type="ECO:0000256" key="13">
    <source>
        <dbReference type="ARBA" id="ARBA00022993"/>
    </source>
</evidence>
<feature type="binding site" evidence="16">
    <location>
        <begin position="6"/>
        <end position="13"/>
    </location>
    <ligand>
        <name>ATP</name>
        <dbReference type="ChEBI" id="CHEBI:30616"/>
    </ligand>
</feature>
<organism evidence="17 18">
    <name type="scientific">Uliginosibacterium aquaticum</name>
    <dbReference type="NCBI Taxonomy" id="2731212"/>
    <lineage>
        <taxon>Bacteria</taxon>
        <taxon>Pseudomonadati</taxon>
        <taxon>Pseudomonadota</taxon>
        <taxon>Betaproteobacteria</taxon>
        <taxon>Rhodocyclales</taxon>
        <taxon>Zoogloeaceae</taxon>
        <taxon>Uliginosibacterium</taxon>
    </lineage>
</organism>
<evidence type="ECO:0000256" key="10">
    <source>
        <dbReference type="ARBA" id="ARBA00022777"/>
    </source>
</evidence>
<evidence type="ECO:0000256" key="15">
    <source>
        <dbReference type="ARBA" id="ARBA00040883"/>
    </source>
</evidence>
<dbReference type="GO" id="GO:0016301">
    <property type="term" value="F:kinase activity"/>
    <property type="evidence" value="ECO:0007669"/>
    <property type="project" value="UniProtKB-KW"/>
</dbReference>
<feature type="binding site" evidence="16">
    <location>
        <position position="169"/>
    </location>
    <ligand>
        <name>substrate</name>
    </ligand>
</feature>
<comment type="caution">
    <text evidence="16">Lacks conserved residue(s) required for the propagation of feature annotation.</text>
</comment>
<keyword evidence="12 16" id="KW-0630">Potassium</keyword>
<dbReference type="PANTHER" id="PTHR34265">
    <property type="entry name" value="TYPE III PANTOTHENATE KINASE"/>
    <property type="match status" value="1"/>
</dbReference>
<evidence type="ECO:0000256" key="3">
    <source>
        <dbReference type="ARBA" id="ARBA00004496"/>
    </source>
</evidence>
<dbReference type="Gene3D" id="3.30.420.40">
    <property type="match status" value="2"/>
</dbReference>
<evidence type="ECO:0000256" key="12">
    <source>
        <dbReference type="ARBA" id="ARBA00022958"/>
    </source>
</evidence>
<evidence type="ECO:0000256" key="7">
    <source>
        <dbReference type="ARBA" id="ARBA00022490"/>
    </source>
</evidence>
<proteinExistence type="inferred from homology"/>
<comment type="catalytic activity">
    <reaction evidence="1 16">
        <text>(R)-pantothenate + ATP = (R)-4'-phosphopantothenate + ADP + H(+)</text>
        <dbReference type="Rhea" id="RHEA:16373"/>
        <dbReference type="ChEBI" id="CHEBI:10986"/>
        <dbReference type="ChEBI" id="CHEBI:15378"/>
        <dbReference type="ChEBI" id="CHEBI:29032"/>
        <dbReference type="ChEBI" id="CHEBI:30616"/>
        <dbReference type="ChEBI" id="CHEBI:456216"/>
        <dbReference type="EC" id="2.7.1.33"/>
    </reaction>
</comment>
<keyword evidence="11 16" id="KW-0067">ATP-binding</keyword>
<evidence type="ECO:0000256" key="4">
    <source>
        <dbReference type="ARBA" id="ARBA00005225"/>
    </source>
</evidence>
<dbReference type="EMBL" id="JABCSC020000003">
    <property type="protein sequence ID" value="NSL56264.1"/>
    <property type="molecule type" value="Genomic_DNA"/>
</dbReference>
<dbReference type="RefSeq" id="WP_170022573.1">
    <property type="nucleotide sequence ID" value="NZ_JABCSC020000003.1"/>
</dbReference>
<feature type="binding site" evidence="16">
    <location>
        <position position="87"/>
    </location>
    <ligand>
        <name>substrate</name>
    </ligand>
</feature>